<evidence type="ECO:0000256" key="10">
    <source>
        <dbReference type="ARBA" id="ARBA00023295"/>
    </source>
</evidence>
<feature type="region of interest" description="Disordered" evidence="13">
    <location>
        <begin position="123"/>
        <end position="227"/>
    </location>
</feature>
<dbReference type="Proteomes" id="UP000256485">
    <property type="component" value="Unassembled WGS sequence"/>
</dbReference>
<evidence type="ECO:0000256" key="7">
    <source>
        <dbReference type="ARBA" id="ARBA00022638"/>
    </source>
</evidence>
<evidence type="ECO:0000256" key="6">
    <source>
        <dbReference type="ARBA" id="ARBA00022529"/>
    </source>
</evidence>
<dbReference type="GO" id="GO:0031640">
    <property type="term" value="P:killing of cells of another organism"/>
    <property type="evidence" value="ECO:0007669"/>
    <property type="project" value="UniProtKB-KW"/>
</dbReference>
<feature type="compositionally biased region" description="Pro residues" evidence="13">
    <location>
        <begin position="190"/>
        <end position="202"/>
    </location>
</feature>
<dbReference type="InterPro" id="IPR017853">
    <property type="entry name" value="GH"/>
</dbReference>
<dbReference type="GO" id="GO:0042742">
    <property type="term" value="P:defense response to bacterium"/>
    <property type="evidence" value="ECO:0007669"/>
    <property type="project" value="UniProtKB-KW"/>
</dbReference>
<dbReference type="GO" id="GO:0016998">
    <property type="term" value="P:cell wall macromolecule catabolic process"/>
    <property type="evidence" value="ECO:0007669"/>
    <property type="project" value="InterPro"/>
</dbReference>
<dbReference type="FunFam" id="3.20.20.80:FF:000060">
    <property type="entry name" value="Lysozyme M1"/>
    <property type="match status" value="1"/>
</dbReference>
<dbReference type="PANTHER" id="PTHR34135:SF2">
    <property type="entry name" value="LYSOZYME"/>
    <property type="match status" value="1"/>
</dbReference>
<dbReference type="GO" id="GO:0016052">
    <property type="term" value="P:carbohydrate catabolic process"/>
    <property type="evidence" value="ECO:0007669"/>
    <property type="project" value="TreeGrafter"/>
</dbReference>
<dbReference type="PROSITE" id="PS51904">
    <property type="entry name" value="GLYCOSYL_HYDROL_F25_2"/>
    <property type="match status" value="1"/>
</dbReference>
<evidence type="ECO:0000313" key="15">
    <source>
        <dbReference type="Proteomes" id="UP000256485"/>
    </source>
</evidence>
<evidence type="ECO:0000256" key="9">
    <source>
        <dbReference type="ARBA" id="ARBA00023157"/>
    </source>
</evidence>
<keyword evidence="7" id="KW-0081">Bacteriolytic enzyme</keyword>
<evidence type="ECO:0000256" key="5">
    <source>
        <dbReference type="ARBA" id="ARBA00022525"/>
    </source>
</evidence>
<dbReference type="InterPro" id="IPR018077">
    <property type="entry name" value="Glyco_hydro_fam25_subgr"/>
</dbReference>
<feature type="compositionally biased region" description="Low complexity" evidence="13">
    <location>
        <begin position="203"/>
        <end position="218"/>
    </location>
</feature>
<dbReference type="GO" id="GO:0005576">
    <property type="term" value="C:extracellular region"/>
    <property type="evidence" value="ECO:0007669"/>
    <property type="project" value="UniProtKB-SubCell"/>
</dbReference>
<dbReference type="PROSITE" id="PS00953">
    <property type="entry name" value="GLYCOSYL_HYDROL_F25_1"/>
    <property type="match status" value="1"/>
</dbReference>
<keyword evidence="9" id="KW-1015">Disulfide bond</keyword>
<keyword evidence="5" id="KW-0964">Secreted</keyword>
<dbReference type="SMART" id="SM00641">
    <property type="entry name" value="Glyco_25"/>
    <property type="match status" value="1"/>
</dbReference>
<accession>A0A3D9V571</accession>
<sequence length="440" mass="47678">MRPSASQNPKRRWFGVSPLLDRITRAPWFRGARKKAAQVRSAQVRSAETARASAARLAPLIRRLITAPTRSGHGMKAVLGVLAVAVALAAPTYTALSSHNELGSTSDDEADPTLGVVGFAQVAPPDRPASATEPHKAALGTPPRAPRDEAATDDSARSSEAASRADRRVAPSSKGAAAGGKAVAEAAPKPTQPEPTAEPQPDQPTATATPTSKPTPTKNPYAAHEARFGPGNKWVRVRGMDVASHQGYVDWDYWWKQGKRFVFIKATEGTSYVNPFYKHAWDGSRKVGMLRGAYHFGRPDTSSGAAQARYFVANGGGGKGDGWTLPGVLDIEFGEAVGVATCYNRSPQELAAWIDDFVTTYEKLTGRKAIIYTNTSWWQQCVGSHRSFEDNPLWIANYDGQVGPLPPGWKRHTFWQYTDTPLDQNYFSGSYAELKQLASK</sequence>
<dbReference type="PANTHER" id="PTHR34135">
    <property type="entry name" value="LYSOZYME"/>
    <property type="match status" value="1"/>
</dbReference>
<keyword evidence="15" id="KW-1185">Reference proteome</keyword>
<evidence type="ECO:0000256" key="13">
    <source>
        <dbReference type="SAM" id="MobiDB-lite"/>
    </source>
</evidence>
<organism evidence="14 15">
    <name type="scientific">Thermasporomyces composti</name>
    <dbReference type="NCBI Taxonomy" id="696763"/>
    <lineage>
        <taxon>Bacteria</taxon>
        <taxon>Bacillati</taxon>
        <taxon>Actinomycetota</taxon>
        <taxon>Actinomycetes</taxon>
        <taxon>Propionibacteriales</taxon>
        <taxon>Nocardioidaceae</taxon>
        <taxon>Thermasporomyces</taxon>
    </lineage>
</organism>
<keyword evidence="10 12" id="KW-0326">Glycosidase</keyword>
<evidence type="ECO:0000256" key="1">
    <source>
        <dbReference type="ARBA" id="ARBA00000632"/>
    </source>
</evidence>
<comment type="similarity">
    <text evidence="3 12">Belongs to the glycosyl hydrolase 25 family.</text>
</comment>
<comment type="subcellular location">
    <subcellularLocation>
        <location evidence="2">Secreted</location>
    </subcellularLocation>
</comment>
<dbReference type="SUPFAM" id="SSF51445">
    <property type="entry name" value="(Trans)glycosidases"/>
    <property type="match status" value="1"/>
</dbReference>
<evidence type="ECO:0000256" key="8">
    <source>
        <dbReference type="ARBA" id="ARBA00022801"/>
    </source>
</evidence>
<comment type="function">
    <text evidence="11">This enzyme has both lysozyme (acetylmuramidase) and diacetylmuramidase activities.</text>
</comment>
<evidence type="ECO:0000256" key="2">
    <source>
        <dbReference type="ARBA" id="ARBA00004613"/>
    </source>
</evidence>
<comment type="catalytic activity">
    <reaction evidence="1 12">
        <text>Hydrolysis of (1-&gt;4)-beta-linkages between N-acetylmuramic acid and N-acetyl-D-glucosamine residues in a peptidoglycan and between N-acetyl-D-glucosamine residues in chitodextrins.</text>
        <dbReference type="EC" id="3.2.1.17"/>
    </reaction>
</comment>
<dbReference type="InterPro" id="IPR002053">
    <property type="entry name" value="Glyco_hydro_25"/>
</dbReference>
<dbReference type="GO" id="GO:0003796">
    <property type="term" value="F:lysozyme activity"/>
    <property type="evidence" value="ECO:0007669"/>
    <property type="project" value="UniProtKB-EC"/>
</dbReference>
<dbReference type="Gene3D" id="3.20.20.80">
    <property type="entry name" value="Glycosidases"/>
    <property type="match status" value="1"/>
</dbReference>
<evidence type="ECO:0000256" key="12">
    <source>
        <dbReference type="RuleBase" id="RU361176"/>
    </source>
</evidence>
<gene>
    <name evidence="14" type="ORF">DFJ64_2097</name>
</gene>
<dbReference type="GO" id="GO:0009253">
    <property type="term" value="P:peptidoglycan catabolic process"/>
    <property type="evidence" value="ECO:0007669"/>
    <property type="project" value="InterPro"/>
</dbReference>
<keyword evidence="6" id="KW-0929">Antimicrobial</keyword>
<feature type="compositionally biased region" description="Low complexity" evidence="13">
    <location>
        <begin position="170"/>
        <end position="189"/>
    </location>
</feature>
<proteinExistence type="inferred from homology"/>
<name>A0A3D9V571_THECX</name>
<dbReference type="AlphaFoldDB" id="A0A3D9V571"/>
<keyword evidence="8 12" id="KW-0378">Hydrolase</keyword>
<dbReference type="InterPro" id="IPR008270">
    <property type="entry name" value="Glyco_hydro_25_AS"/>
</dbReference>
<dbReference type="EC" id="3.2.1.17" evidence="4 12"/>
<evidence type="ECO:0000313" key="14">
    <source>
        <dbReference type="EMBL" id="REF36677.1"/>
    </source>
</evidence>
<evidence type="ECO:0000256" key="11">
    <source>
        <dbReference type="ARBA" id="ARBA00055588"/>
    </source>
</evidence>
<reference evidence="14 15" key="1">
    <citation type="submission" date="2018-08" db="EMBL/GenBank/DDBJ databases">
        <title>Sequencing the genomes of 1000 actinobacteria strains.</title>
        <authorList>
            <person name="Klenk H.-P."/>
        </authorList>
    </citation>
    <scope>NUCLEOTIDE SEQUENCE [LARGE SCALE GENOMIC DNA]</scope>
    <source>
        <strain evidence="14 15">DSM 22891</strain>
    </source>
</reference>
<feature type="compositionally biased region" description="Basic and acidic residues" evidence="13">
    <location>
        <begin position="145"/>
        <end position="169"/>
    </location>
</feature>
<evidence type="ECO:0000256" key="3">
    <source>
        <dbReference type="ARBA" id="ARBA00010646"/>
    </source>
</evidence>
<evidence type="ECO:0000256" key="4">
    <source>
        <dbReference type="ARBA" id="ARBA00012732"/>
    </source>
</evidence>
<dbReference type="RefSeq" id="WP_245941054.1">
    <property type="nucleotide sequence ID" value="NZ_QTUC01000001.1"/>
</dbReference>
<dbReference type="Pfam" id="PF01183">
    <property type="entry name" value="Glyco_hydro_25"/>
    <property type="match status" value="1"/>
</dbReference>
<dbReference type="EMBL" id="QTUC01000001">
    <property type="protein sequence ID" value="REF36677.1"/>
    <property type="molecule type" value="Genomic_DNA"/>
</dbReference>
<protein>
    <recommendedName>
        <fullName evidence="4 12">Lysozyme</fullName>
        <ecNumber evidence="4 12">3.2.1.17</ecNumber>
    </recommendedName>
</protein>
<comment type="caution">
    <text evidence="14">The sequence shown here is derived from an EMBL/GenBank/DDBJ whole genome shotgun (WGS) entry which is preliminary data.</text>
</comment>